<dbReference type="AlphaFoldDB" id="A0A4V2Y3R9"/>
<evidence type="ECO:0000313" key="3">
    <source>
        <dbReference type="Proteomes" id="UP000295345"/>
    </source>
</evidence>
<dbReference type="EMBL" id="SMKI01000051">
    <property type="protein sequence ID" value="TDC77555.1"/>
    <property type="molecule type" value="Genomic_DNA"/>
</dbReference>
<evidence type="ECO:0000259" key="1">
    <source>
        <dbReference type="Pfam" id="PF04248"/>
    </source>
</evidence>
<reference evidence="2 3" key="1">
    <citation type="submission" date="2019-03" db="EMBL/GenBank/DDBJ databases">
        <title>Draft genome sequences of novel Actinobacteria.</title>
        <authorList>
            <person name="Sahin N."/>
            <person name="Ay H."/>
            <person name="Saygin H."/>
        </authorList>
    </citation>
    <scope>NUCLEOTIDE SEQUENCE [LARGE SCALE GENOMIC DNA]</scope>
    <source>
        <strain evidence="2 3">DSM 41900</strain>
    </source>
</reference>
<dbReference type="RefSeq" id="WP_132817023.1">
    <property type="nucleotide sequence ID" value="NZ_SMKI01000051.1"/>
</dbReference>
<name>A0A4V2Y3R9_9ACTN</name>
<dbReference type="InterPro" id="IPR007361">
    <property type="entry name" value="DUF427"/>
</dbReference>
<dbReference type="Pfam" id="PF04248">
    <property type="entry name" value="NTP_transf_9"/>
    <property type="match status" value="1"/>
</dbReference>
<protein>
    <submittedName>
        <fullName evidence="2">DUF427 domain-containing protein</fullName>
    </submittedName>
</protein>
<comment type="caution">
    <text evidence="2">The sequence shown here is derived from an EMBL/GenBank/DDBJ whole genome shotgun (WGS) entry which is preliminary data.</text>
</comment>
<dbReference type="InterPro" id="IPR038694">
    <property type="entry name" value="DUF427_sf"/>
</dbReference>
<dbReference type="PANTHER" id="PTHR34310:SF8">
    <property type="entry name" value="CONSERVED PROTEIN"/>
    <property type="match status" value="1"/>
</dbReference>
<keyword evidence="3" id="KW-1185">Reference proteome</keyword>
<sequence>MSTARHTVTITRGDQRIRVLIGGRVVAETDRPAVLHETGLPVRYYVPRGDVDMSLFEPTETHTFCPYKGTASYWTFLGEDGPVSDVAWAYPEPLPEAAGIADHLCFYDTHADIEVLTD</sequence>
<gene>
    <name evidence="2" type="ORF">E1283_07025</name>
</gene>
<organism evidence="2 3">
    <name type="scientific">Streptomyces hainanensis</name>
    <dbReference type="NCBI Taxonomy" id="402648"/>
    <lineage>
        <taxon>Bacteria</taxon>
        <taxon>Bacillati</taxon>
        <taxon>Actinomycetota</taxon>
        <taxon>Actinomycetes</taxon>
        <taxon>Kitasatosporales</taxon>
        <taxon>Streptomycetaceae</taxon>
        <taxon>Streptomyces</taxon>
    </lineage>
</organism>
<accession>A0A4V2Y3R9</accession>
<dbReference type="Proteomes" id="UP000295345">
    <property type="component" value="Unassembled WGS sequence"/>
</dbReference>
<dbReference type="Gene3D" id="2.170.150.40">
    <property type="entry name" value="Domain of unknown function (DUF427)"/>
    <property type="match status" value="1"/>
</dbReference>
<evidence type="ECO:0000313" key="2">
    <source>
        <dbReference type="EMBL" id="TDC77555.1"/>
    </source>
</evidence>
<proteinExistence type="predicted"/>
<feature type="domain" description="DUF427" evidence="1">
    <location>
        <begin position="17"/>
        <end position="108"/>
    </location>
</feature>
<dbReference type="OrthoDB" id="285364at2"/>
<dbReference type="PANTHER" id="PTHR34310">
    <property type="entry name" value="DUF427 DOMAIN PROTEIN (AFU_ORTHOLOGUE AFUA_3G02220)"/>
    <property type="match status" value="1"/>
</dbReference>